<comment type="caution">
    <text evidence="1">The sequence shown here is derived from an EMBL/GenBank/DDBJ whole genome shotgun (WGS) entry which is preliminary data.</text>
</comment>
<dbReference type="RefSeq" id="WP_284194447.1">
    <property type="nucleotide sequence ID" value="NZ_BSOG01000001.1"/>
</dbReference>
<evidence type="ECO:0000313" key="2">
    <source>
        <dbReference type="Proteomes" id="UP001156706"/>
    </source>
</evidence>
<dbReference type="EMBL" id="BSOG01000001">
    <property type="protein sequence ID" value="GLR11283.1"/>
    <property type="molecule type" value="Genomic_DNA"/>
</dbReference>
<evidence type="ECO:0008006" key="3">
    <source>
        <dbReference type="Google" id="ProtNLM"/>
    </source>
</evidence>
<proteinExistence type="predicted"/>
<organism evidence="1 2">
    <name type="scientific">Chitinimonas prasina</name>
    <dbReference type="NCBI Taxonomy" id="1434937"/>
    <lineage>
        <taxon>Bacteria</taxon>
        <taxon>Pseudomonadati</taxon>
        <taxon>Pseudomonadota</taxon>
        <taxon>Betaproteobacteria</taxon>
        <taxon>Neisseriales</taxon>
        <taxon>Chitinibacteraceae</taxon>
        <taxon>Chitinimonas</taxon>
    </lineage>
</organism>
<reference evidence="2" key="1">
    <citation type="journal article" date="2019" name="Int. J. Syst. Evol. Microbiol.">
        <title>The Global Catalogue of Microorganisms (GCM) 10K type strain sequencing project: providing services to taxonomists for standard genome sequencing and annotation.</title>
        <authorList>
            <consortium name="The Broad Institute Genomics Platform"/>
            <consortium name="The Broad Institute Genome Sequencing Center for Infectious Disease"/>
            <person name="Wu L."/>
            <person name="Ma J."/>
        </authorList>
    </citation>
    <scope>NUCLEOTIDE SEQUENCE [LARGE SCALE GENOMIC DNA]</scope>
    <source>
        <strain evidence="2">NBRC 110044</strain>
    </source>
</reference>
<gene>
    <name evidence="1" type="ORF">GCM10007907_00730</name>
</gene>
<evidence type="ECO:0000313" key="1">
    <source>
        <dbReference type="EMBL" id="GLR11283.1"/>
    </source>
</evidence>
<accession>A0ABQ5YB86</accession>
<name>A0ABQ5YB86_9NEIS</name>
<sequence>MSTDHNGHRKQLQNAFDKFDLPKALEALESLSTEEVIAAFAAKLAQPGAFQIRGNRTKRNEFYDSLLNAPVMTNHHAQAQPFARDLNDKIQIIERSFDETRSSLPKCDISKFPEDIQFWSHVERASRELKDLHDAAQQAMAEIEVRAKANLQFAMPEMVIVKLPDGNEVNVDAAYSNIISSLSLTLKMLSFEHNLLSEGKLLAPQKVAITDEHIFKAGSIQLYAITWNALEDIANRTLFFGGEITSMENAGIPRSSLPEDFYSKFADPLFFHREPSEVEVYDFLANRRLHSWAVQNTIRFIQGANQLIPVMAKGAVAPSLSGGPFVSKEEGIALATLAEILSFDVFSDQERYHGLTLREWVRGYCSLKLLAEAKQADSCLVMFDKAELEQGFSDYQIPALHIPTLIHHLTFGQDSRDLYDSPLIRSQDGKYSLLADVLITCNLPNVLFSRLSSLDTQFEKKGKGFEGKVVSFFHERDYQCKATSFSIDHAQYEYDALLLLDDTLFLVECKNTLLSGNHAVQALRYSKFIDDTVKQVKRLERGLRARPEVVESLFDRKLSELTVVPVILNSMNYSRQPIDGVYISDYSALGKFFDESTISEFHWKDGEKKMRKIIHRLWSGERPTSQELLEYLSFPPQLKLIMEHLTYLPYARPTSESSVFISRVLDVDEPAMLRAKQEAPAVA</sequence>
<protein>
    <recommendedName>
        <fullName evidence="3">NERD domain-containing protein</fullName>
    </recommendedName>
</protein>
<keyword evidence="2" id="KW-1185">Reference proteome</keyword>
<dbReference type="Proteomes" id="UP001156706">
    <property type="component" value="Unassembled WGS sequence"/>
</dbReference>